<comment type="caution">
    <text evidence="1">The sequence shown here is derived from an EMBL/GenBank/DDBJ whole genome shotgun (WGS) entry which is preliminary data.</text>
</comment>
<name>A0ABV2EZE3_9BACL</name>
<dbReference type="EMBL" id="JBEPLV010000001">
    <property type="protein sequence ID" value="MET3544889.1"/>
    <property type="molecule type" value="Genomic_DNA"/>
</dbReference>
<dbReference type="Proteomes" id="UP001549098">
    <property type="component" value="Unassembled WGS sequence"/>
</dbReference>
<sequence length="69" mass="7850">MHHSKGVIPKTPITLTELSHELTDLTHRSRATVFFSVIYNASSFFILRKYINNHSVFFGVASVKCGLQR</sequence>
<evidence type="ECO:0000313" key="2">
    <source>
        <dbReference type="Proteomes" id="UP001549098"/>
    </source>
</evidence>
<reference evidence="1 2" key="1">
    <citation type="submission" date="2024-06" db="EMBL/GenBank/DDBJ databases">
        <title>Genomic Encyclopedia of Type Strains, Phase IV (KMG-IV): sequencing the most valuable type-strain genomes for metagenomic binning, comparative biology and taxonomic classification.</title>
        <authorList>
            <person name="Goeker M."/>
        </authorList>
    </citation>
    <scope>NUCLEOTIDE SEQUENCE [LARGE SCALE GENOMIC DNA]</scope>
    <source>
        <strain evidence="1 2">DSM 17253</strain>
    </source>
</reference>
<keyword evidence="2" id="KW-1185">Reference proteome</keyword>
<accession>A0ABV2EZE3</accession>
<organism evidence="1 2">
    <name type="scientific">Paenibacillus favisporus</name>
    <dbReference type="NCBI Taxonomy" id="221028"/>
    <lineage>
        <taxon>Bacteria</taxon>
        <taxon>Bacillati</taxon>
        <taxon>Bacillota</taxon>
        <taxon>Bacilli</taxon>
        <taxon>Bacillales</taxon>
        <taxon>Paenibacillaceae</taxon>
        <taxon>Paenibacillus</taxon>
    </lineage>
</organism>
<evidence type="ECO:0000313" key="1">
    <source>
        <dbReference type="EMBL" id="MET3544889.1"/>
    </source>
</evidence>
<proteinExistence type="predicted"/>
<protein>
    <submittedName>
        <fullName evidence="1">Uncharacterized protein</fullName>
    </submittedName>
</protein>
<gene>
    <name evidence="1" type="ORF">ABID47_001483</name>
</gene>